<reference evidence="2" key="2">
    <citation type="submission" date="2020-05" db="UniProtKB">
        <authorList>
            <consortium name="EnsemblMetazoa"/>
        </authorList>
    </citation>
    <scope>IDENTIFICATION</scope>
    <source>
        <strain evidence="2">IAEA</strain>
    </source>
</reference>
<name>A0A1A9ZZS8_GLOPL</name>
<sequence>MASSGLGAKNLKTRLCHCDFSETQRMQTFEQNNTTTSELPQHNKEQTEKGIPEHQPLYYQKDLYNSLVKPMIDLHQSENEIECGYASHDFRNFNALLLLTLSPNETISKCIHSEHLNGIVPTMKTIITEGWLTKLTASMSLKRFKCVRCFLATKISTSKKVLNSVHGFIYFQLSKNMLACCGIPYAQEFYYYYYPRLLAMKACSSSSVNELVLN</sequence>
<dbReference type="EnsemblMetazoa" id="GPAI030047-RA">
    <property type="protein sequence ID" value="GPAI030047-PA"/>
    <property type="gene ID" value="GPAI030047"/>
</dbReference>
<protein>
    <submittedName>
        <fullName evidence="2">Uncharacterized protein</fullName>
    </submittedName>
</protein>
<proteinExistence type="predicted"/>
<keyword evidence="3" id="KW-1185">Reference proteome</keyword>
<evidence type="ECO:0000313" key="2">
    <source>
        <dbReference type="EnsemblMetazoa" id="GPAI030047-PA"/>
    </source>
</evidence>
<feature type="region of interest" description="Disordered" evidence="1">
    <location>
        <begin position="31"/>
        <end position="50"/>
    </location>
</feature>
<dbReference type="Proteomes" id="UP000092445">
    <property type="component" value="Unassembled WGS sequence"/>
</dbReference>
<evidence type="ECO:0000256" key="1">
    <source>
        <dbReference type="SAM" id="MobiDB-lite"/>
    </source>
</evidence>
<organism evidence="2 3">
    <name type="scientific">Glossina pallidipes</name>
    <name type="common">Tsetse fly</name>
    <dbReference type="NCBI Taxonomy" id="7398"/>
    <lineage>
        <taxon>Eukaryota</taxon>
        <taxon>Metazoa</taxon>
        <taxon>Ecdysozoa</taxon>
        <taxon>Arthropoda</taxon>
        <taxon>Hexapoda</taxon>
        <taxon>Insecta</taxon>
        <taxon>Pterygota</taxon>
        <taxon>Neoptera</taxon>
        <taxon>Endopterygota</taxon>
        <taxon>Diptera</taxon>
        <taxon>Brachycera</taxon>
        <taxon>Muscomorpha</taxon>
        <taxon>Hippoboscoidea</taxon>
        <taxon>Glossinidae</taxon>
        <taxon>Glossina</taxon>
    </lineage>
</organism>
<feature type="compositionally biased region" description="Basic and acidic residues" evidence="1">
    <location>
        <begin position="41"/>
        <end position="50"/>
    </location>
</feature>
<dbReference type="AlphaFoldDB" id="A0A1A9ZZS8"/>
<feature type="compositionally biased region" description="Polar residues" evidence="1">
    <location>
        <begin position="31"/>
        <end position="40"/>
    </location>
</feature>
<evidence type="ECO:0000313" key="3">
    <source>
        <dbReference type="Proteomes" id="UP000092445"/>
    </source>
</evidence>
<reference evidence="3" key="1">
    <citation type="submission" date="2014-03" db="EMBL/GenBank/DDBJ databases">
        <authorList>
            <person name="Aksoy S."/>
            <person name="Warren W."/>
            <person name="Wilson R.K."/>
        </authorList>
    </citation>
    <scope>NUCLEOTIDE SEQUENCE [LARGE SCALE GENOMIC DNA]</scope>
    <source>
        <strain evidence="3">IAEA</strain>
    </source>
</reference>
<dbReference type="VEuPathDB" id="VectorBase:GPAI030047"/>
<accession>A0A1A9ZZS8</accession>